<evidence type="ECO:0000313" key="5">
    <source>
        <dbReference type="Proteomes" id="UP001152797"/>
    </source>
</evidence>
<dbReference type="EMBL" id="CAMXCT010006506">
    <property type="protein sequence ID" value="CAI4014910.1"/>
    <property type="molecule type" value="Genomic_DNA"/>
</dbReference>
<keyword evidence="2" id="KW-0472">Membrane</keyword>
<evidence type="ECO:0000256" key="1">
    <source>
        <dbReference type="SAM" id="MobiDB-lite"/>
    </source>
</evidence>
<gene>
    <name evidence="3" type="ORF">C1SCF055_LOCUS39771</name>
</gene>
<comment type="caution">
    <text evidence="3">The sequence shown here is derived from an EMBL/GenBank/DDBJ whole genome shotgun (WGS) entry which is preliminary data.</text>
</comment>
<reference evidence="4 5" key="2">
    <citation type="submission" date="2024-05" db="EMBL/GenBank/DDBJ databases">
        <authorList>
            <person name="Chen Y."/>
            <person name="Shah S."/>
            <person name="Dougan E. K."/>
            <person name="Thang M."/>
            <person name="Chan C."/>
        </authorList>
    </citation>
    <scope>NUCLEOTIDE SEQUENCE [LARGE SCALE GENOMIC DNA]</scope>
</reference>
<feature type="region of interest" description="Disordered" evidence="1">
    <location>
        <begin position="93"/>
        <end position="112"/>
    </location>
</feature>
<evidence type="ECO:0000313" key="3">
    <source>
        <dbReference type="EMBL" id="CAI4014910.1"/>
    </source>
</evidence>
<sequence>MLGVMGLPVTKSLADAASTERMNVTMLSEAAKVTMAGNGMDVPSVGFVMLTALICLEEKHTDEARLDTFSQIMFFVILFVLIRGHFQAFPVPPRDKRRKTQWGPKKFSVLSL</sequence>
<accession>A0A9P1DSM9</accession>
<name>A0A9P1DSM9_9DINO</name>
<organism evidence="3">
    <name type="scientific">Cladocopium goreaui</name>
    <dbReference type="NCBI Taxonomy" id="2562237"/>
    <lineage>
        <taxon>Eukaryota</taxon>
        <taxon>Sar</taxon>
        <taxon>Alveolata</taxon>
        <taxon>Dinophyceae</taxon>
        <taxon>Suessiales</taxon>
        <taxon>Symbiodiniaceae</taxon>
        <taxon>Cladocopium</taxon>
    </lineage>
</organism>
<dbReference type="Proteomes" id="UP001152797">
    <property type="component" value="Unassembled WGS sequence"/>
</dbReference>
<evidence type="ECO:0000313" key="4">
    <source>
        <dbReference type="EMBL" id="CAL4802222.1"/>
    </source>
</evidence>
<keyword evidence="2" id="KW-0812">Transmembrane</keyword>
<keyword evidence="2" id="KW-1133">Transmembrane helix</keyword>
<reference evidence="3" key="1">
    <citation type="submission" date="2022-10" db="EMBL/GenBank/DDBJ databases">
        <authorList>
            <person name="Chen Y."/>
            <person name="Dougan E. K."/>
            <person name="Chan C."/>
            <person name="Rhodes N."/>
            <person name="Thang M."/>
        </authorList>
    </citation>
    <scope>NUCLEOTIDE SEQUENCE</scope>
</reference>
<dbReference type="EMBL" id="CAMXCT030006506">
    <property type="protein sequence ID" value="CAL4802222.1"/>
    <property type="molecule type" value="Genomic_DNA"/>
</dbReference>
<proteinExistence type="predicted"/>
<protein>
    <submittedName>
        <fullName evidence="4">E3 ubiquitin-protein ligase HERC2</fullName>
    </submittedName>
</protein>
<dbReference type="AlphaFoldDB" id="A0A9P1DSM9"/>
<dbReference type="EMBL" id="CAMXCT020006506">
    <property type="protein sequence ID" value="CAL1168285.1"/>
    <property type="molecule type" value="Genomic_DNA"/>
</dbReference>
<evidence type="ECO:0000256" key="2">
    <source>
        <dbReference type="SAM" id="Phobius"/>
    </source>
</evidence>
<feature type="transmembrane region" description="Helical" evidence="2">
    <location>
        <begin position="68"/>
        <end position="86"/>
    </location>
</feature>
<keyword evidence="5" id="KW-1185">Reference proteome</keyword>